<evidence type="ECO:0000313" key="1">
    <source>
        <dbReference type="EMBL" id="VAX08604.1"/>
    </source>
</evidence>
<dbReference type="AlphaFoldDB" id="A0A3B1B9E0"/>
<dbReference type="PANTHER" id="PTHR42782">
    <property type="entry name" value="SI:CH73-314G15.3"/>
    <property type="match status" value="1"/>
</dbReference>
<dbReference type="EMBL" id="UOFY01000028">
    <property type="protein sequence ID" value="VAX08604.1"/>
    <property type="molecule type" value="Genomic_DNA"/>
</dbReference>
<sequence>MPEEHDLYPQARACLSVCDVDTKLSLTRATAERWRQGDFILAESGVVAVDEPGRPDKPELVERQGLAKRGMQNIKARAALIHALCHIEFNAINLAWDAVYRFRELPSRYYADWIQVADEEAYHFTLLRDYLKTLGYDYGDFTAHGGLWKMALETAHDPLVRMALVPRVLEARGLDVTPGIMARFRKAGYQEVVDILEIIQRDEVGHVEIGSRWFVYLCEQRGLNSEVKFCELLEEYMKAYKKGPIDRDARRRAGFSEQELDYLDGTG</sequence>
<gene>
    <name evidence="1" type="ORF">MNBD_GAMMA25-862</name>
</gene>
<dbReference type="Pfam" id="PF04305">
    <property type="entry name" value="DUF455"/>
    <property type="match status" value="1"/>
</dbReference>
<name>A0A3B1B9E0_9ZZZZ</name>
<dbReference type="CDD" id="cd00657">
    <property type="entry name" value="Ferritin_like"/>
    <property type="match status" value="1"/>
</dbReference>
<dbReference type="InterPro" id="IPR007402">
    <property type="entry name" value="DUF455"/>
</dbReference>
<reference evidence="1" key="1">
    <citation type="submission" date="2018-06" db="EMBL/GenBank/DDBJ databases">
        <authorList>
            <person name="Zhirakovskaya E."/>
        </authorList>
    </citation>
    <scope>NUCLEOTIDE SEQUENCE</scope>
</reference>
<proteinExistence type="predicted"/>
<dbReference type="SUPFAM" id="SSF47240">
    <property type="entry name" value="Ferritin-like"/>
    <property type="match status" value="1"/>
</dbReference>
<dbReference type="InterPro" id="IPR009078">
    <property type="entry name" value="Ferritin-like_SF"/>
</dbReference>
<dbReference type="InterPro" id="IPR011197">
    <property type="entry name" value="UCP012318"/>
</dbReference>
<accession>A0A3B1B9E0</accession>
<dbReference type="PIRSF" id="PIRSF012318">
    <property type="entry name" value="UCP012318"/>
    <property type="match status" value="1"/>
</dbReference>
<dbReference type="PANTHER" id="PTHR42782:SF4">
    <property type="entry name" value="DUF455 DOMAIN-CONTAINING PROTEIN"/>
    <property type="match status" value="1"/>
</dbReference>
<organism evidence="1">
    <name type="scientific">hydrothermal vent metagenome</name>
    <dbReference type="NCBI Taxonomy" id="652676"/>
    <lineage>
        <taxon>unclassified sequences</taxon>
        <taxon>metagenomes</taxon>
        <taxon>ecological metagenomes</taxon>
    </lineage>
</organism>
<protein>
    <submittedName>
        <fullName evidence="1">FIG00005326: uncharacterized protein</fullName>
    </submittedName>
</protein>